<protein>
    <recommendedName>
        <fullName evidence="1">Methyltransferase type 11 domain-containing protein</fullName>
    </recommendedName>
</protein>
<feature type="non-terminal residue" evidence="2">
    <location>
        <position position="1"/>
    </location>
</feature>
<dbReference type="InterPro" id="IPR013216">
    <property type="entry name" value="Methyltransf_11"/>
</dbReference>
<name>A0A382XPR4_9ZZZZ</name>
<evidence type="ECO:0000259" key="1">
    <source>
        <dbReference type="Pfam" id="PF08241"/>
    </source>
</evidence>
<dbReference type="InterPro" id="IPR029063">
    <property type="entry name" value="SAM-dependent_MTases_sf"/>
</dbReference>
<proteinExistence type="predicted"/>
<accession>A0A382XPR4</accession>
<evidence type="ECO:0000313" key="2">
    <source>
        <dbReference type="EMBL" id="SVD72839.1"/>
    </source>
</evidence>
<feature type="domain" description="Methyltransferase type 11" evidence="1">
    <location>
        <begin position="1"/>
        <end position="50"/>
    </location>
</feature>
<dbReference type="Gene3D" id="3.40.50.150">
    <property type="entry name" value="Vaccinia Virus protein VP39"/>
    <property type="match status" value="1"/>
</dbReference>
<dbReference type="SUPFAM" id="SSF53335">
    <property type="entry name" value="S-adenosyl-L-methionine-dependent methyltransferases"/>
    <property type="match status" value="1"/>
</dbReference>
<organism evidence="2">
    <name type="scientific">marine metagenome</name>
    <dbReference type="NCBI Taxonomy" id="408172"/>
    <lineage>
        <taxon>unclassified sequences</taxon>
        <taxon>metagenomes</taxon>
        <taxon>ecological metagenomes</taxon>
    </lineage>
</organism>
<reference evidence="2" key="1">
    <citation type="submission" date="2018-05" db="EMBL/GenBank/DDBJ databases">
        <authorList>
            <person name="Lanie J.A."/>
            <person name="Ng W.-L."/>
            <person name="Kazmierczak K.M."/>
            <person name="Andrzejewski T.M."/>
            <person name="Davidsen T.M."/>
            <person name="Wayne K.J."/>
            <person name="Tettelin H."/>
            <person name="Glass J.I."/>
            <person name="Rusch D."/>
            <person name="Podicherti R."/>
            <person name="Tsui H.-C.T."/>
            <person name="Winkler M.E."/>
        </authorList>
    </citation>
    <scope>NUCLEOTIDE SEQUENCE</scope>
</reference>
<dbReference type="Pfam" id="PF08241">
    <property type="entry name" value="Methyltransf_11"/>
    <property type="match status" value="1"/>
</dbReference>
<gene>
    <name evidence="2" type="ORF">METZ01_LOCUS425693</name>
</gene>
<dbReference type="AlphaFoldDB" id="A0A382XPR4"/>
<dbReference type="GO" id="GO:0008757">
    <property type="term" value="F:S-adenosylmethionine-dependent methyltransferase activity"/>
    <property type="evidence" value="ECO:0007669"/>
    <property type="project" value="InterPro"/>
</dbReference>
<sequence>IEYMQADILDLGKLEEQFEIVESSGVLHHMNDPIAGWKVLAGCLKLGGLMKIGLYSEFARKHIVALRDDISQNNIGSDDDAMKSFRRNIINSDDKEKYERIQSSHDFYSLSAMRDLLFHVQEHRFTLPQIQDCLSQLGLEFCGFEADKIVQDFKRTNIGPDDPYDLDKWNSYEEANPHKFAGMYEFWCQKVA</sequence>
<dbReference type="EMBL" id="UINC01169349">
    <property type="protein sequence ID" value="SVD72839.1"/>
    <property type="molecule type" value="Genomic_DNA"/>
</dbReference>